<dbReference type="EnsemblMetazoa" id="PPA35380.1">
    <property type="protein sequence ID" value="PPA35380.1"/>
    <property type="gene ID" value="WBGene00273749"/>
</dbReference>
<dbReference type="OrthoDB" id="5813613at2759"/>
<gene>
    <name evidence="1" type="primary">WBGene00273749</name>
</gene>
<reference evidence="2" key="1">
    <citation type="journal article" date="2008" name="Nat. Genet.">
        <title>The Pristionchus pacificus genome provides a unique perspective on nematode lifestyle and parasitism.</title>
        <authorList>
            <person name="Dieterich C."/>
            <person name="Clifton S.W."/>
            <person name="Schuster L.N."/>
            <person name="Chinwalla A."/>
            <person name="Delehaunty K."/>
            <person name="Dinkelacker I."/>
            <person name="Fulton L."/>
            <person name="Fulton R."/>
            <person name="Godfrey J."/>
            <person name="Minx P."/>
            <person name="Mitreva M."/>
            <person name="Roeseler W."/>
            <person name="Tian H."/>
            <person name="Witte H."/>
            <person name="Yang S.P."/>
            <person name="Wilson R.K."/>
            <person name="Sommer R.J."/>
        </authorList>
    </citation>
    <scope>NUCLEOTIDE SEQUENCE [LARGE SCALE GENOMIC DNA]</scope>
    <source>
        <strain evidence="2">PS312</strain>
    </source>
</reference>
<evidence type="ECO:0000313" key="2">
    <source>
        <dbReference type="Proteomes" id="UP000005239"/>
    </source>
</evidence>
<keyword evidence="2" id="KW-1185">Reference proteome</keyword>
<accession>A0A8R1YWN4</accession>
<sequence>MNFLATLIPLLCIIAVCFATLIDIEQQSRQAQAPAGYGYEQYLEEAPVKRAQTFVRFGKRAQTFVRFGRSMPVRYQEEMDQ</sequence>
<name>A0A2A6B666_PRIPA</name>
<organism evidence="1 2">
    <name type="scientific">Pristionchus pacificus</name>
    <name type="common">Parasitic nematode worm</name>
    <dbReference type="NCBI Taxonomy" id="54126"/>
    <lineage>
        <taxon>Eukaryota</taxon>
        <taxon>Metazoa</taxon>
        <taxon>Ecdysozoa</taxon>
        <taxon>Nematoda</taxon>
        <taxon>Chromadorea</taxon>
        <taxon>Rhabditida</taxon>
        <taxon>Rhabditina</taxon>
        <taxon>Diplogasteromorpha</taxon>
        <taxon>Diplogasteroidea</taxon>
        <taxon>Neodiplogasteridae</taxon>
        <taxon>Pristionchus</taxon>
    </lineage>
</organism>
<protein>
    <submittedName>
        <fullName evidence="1">Flp-16</fullName>
    </submittedName>
</protein>
<dbReference type="AlphaFoldDB" id="A0A2A6B666"/>
<proteinExistence type="predicted"/>
<dbReference type="Proteomes" id="UP000005239">
    <property type="component" value="Unassembled WGS sequence"/>
</dbReference>
<reference evidence="1" key="2">
    <citation type="submission" date="2022-06" db="UniProtKB">
        <authorList>
            <consortium name="EnsemblMetazoa"/>
        </authorList>
    </citation>
    <scope>IDENTIFICATION</scope>
    <source>
        <strain evidence="1">PS312</strain>
    </source>
</reference>
<accession>A0A2A6B666</accession>
<evidence type="ECO:0000313" key="1">
    <source>
        <dbReference type="EnsemblMetazoa" id="PPA35380.1"/>
    </source>
</evidence>